<sequence length="92" mass="10483">MYEYSWTTAVHSECRSPGRLAWIYFSFLGIAHLSFQNAHREDRSSHPIPGQHSAHAIQSVVAVAQSRILTTRTLRTSWKVSRVLSATWICNL</sequence>
<accession>A0A8H8CRT8</accession>
<protein>
    <submittedName>
        <fullName evidence="1">Uncharacterized protein</fullName>
    </submittedName>
</protein>
<organism evidence="1 2">
    <name type="scientific">Ajellomyces capsulatus</name>
    <name type="common">Darling's disease fungus</name>
    <name type="synonym">Histoplasma capsulatum</name>
    <dbReference type="NCBI Taxonomy" id="5037"/>
    <lineage>
        <taxon>Eukaryota</taxon>
        <taxon>Fungi</taxon>
        <taxon>Dikarya</taxon>
        <taxon>Ascomycota</taxon>
        <taxon>Pezizomycotina</taxon>
        <taxon>Eurotiomycetes</taxon>
        <taxon>Eurotiomycetidae</taxon>
        <taxon>Onygenales</taxon>
        <taxon>Ajellomycetaceae</taxon>
        <taxon>Histoplasma</taxon>
    </lineage>
</organism>
<proteinExistence type="predicted"/>
<dbReference type="Proteomes" id="UP000670092">
    <property type="component" value="Unassembled WGS sequence"/>
</dbReference>
<evidence type="ECO:0000313" key="2">
    <source>
        <dbReference type="Proteomes" id="UP000670092"/>
    </source>
</evidence>
<gene>
    <name evidence="1" type="ORF">I7I52_11086</name>
</gene>
<evidence type="ECO:0000313" key="1">
    <source>
        <dbReference type="EMBL" id="KAG5287344.1"/>
    </source>
</evidence>
<comment type="caution">
    <text evidence="1">The sequence shown here is derived from an EMBL/GenBank/DDBJ whole genome shotgun (WGS) entry which is preliminary data.</text>
</comment>
<reference evidence="1 2" key="1">
    <citation type="submission" date="2021-01" db="EMBL/GenBank/DDBJ databases">
        <title>Chromosome-level genome assembly of a human fungal pathogen reveals clustering of transcriptionally co-regulated genes.</title>
        <authorList>
            <person name="Voorhies M."/>
            <person name="Cohen S."/>
            <person name="Shea T.P."/>
            <person name="Petrus S."/>
            <person name="Munoz J.F."/>
            <person name="Poplawski S."/>
            <person name="Goldman W.E."/>
            <person name="Michael T."/>
            <person name="Cuomo C.A."/>
            <person name="Sil A."/>
            <person name="Beyhan S."/>
        </authorList>
    </citation>
    <scope>NUCLEOTIDE SEQUENCE [LARGE SCALE GENOMIC DNA]</scope>
    <source>
        <strain evidence="1 2">G184AR</strain>
    </source>
</reference>
<name>A0A8H8CRT8_AJECA</name>
<dbReference type="AlphaFoldDB" id="A0A8H8CRT8"/>
<dbReference type="EMBL" id="JAEVHI010000007">
    <property type="protein sequence ID" value="KAG5287344.1"/>
    <property type="molecule type" value="Genomic_DNA"/>
</dbReference>
<dbReference type="VEuPathDB" id="FungiDB:I7I52_11086"/>